<dbReference type="GO" id="GO:0006741">
    <property type="term" value="P:NADP+ biosynthetic process"/>
    <property type="evidence" value="ECO:0007669"/>
    <property type="project" value="InterPro"/>
</dbReference>
<dbReference type="Pfam" id="PF20143">
    <property type="entry name" value="NAD_kinase_C"/>
    <property type="match status" value="1"/>
</dbReference>
<dbReference type="InterPro" id="IPR014987">
    <property type="entry name" value="UPF_YfcL"/>
</dbReference>
<dbReference type="PANTHER" id="PTHR40697:SF2">
    <property type="entry name" value="ATP-NAD KINASE-RELATED"/>
    <property type="match status" value="1"/>
</dbReference>
<proteinExistence type="predicted"/>
<dbReference type="GO" id="GO:0051287">
    <property type="term" value="F:NAD binding"/>
    <property type="evidence" value="ECO:0007669"/>
    <property type="project" value="UniProtKB-ARBA"/>
</dbReference>
<dbReference type="InterPro" id="IPR039065">
    <property type="entry name" value="AcoX-like"/>
</dbReference>
<keyword evidence="1" id="KW-0418">Kinase</keyword>
<sequence length="472" mass="51407">MKFKLGLIINPVAGLGGSVALKGSDGMSQKAIELGAIAKSNMRTRAALEVLKPYQSKIEIYTVNGLMGEQVSRELGFKTHIVYACGPESTAKDTENAAQILKQQDVDLILFAGGDGTARNICHAIEDSIVVLGIPAGCKIHSGVYAITPKAAGRVVELLIKGELVTVQDADVMDIDEVAFREGSVKAKRYGEMQVPSELRYIQSVKNGGKETDELVLVDIAAFVASQMEDDERYIIGSGSTVAAIMEEVGLKNTLLGVDVIEDHELIASDVTATQLFKLITEHNNKGLKTKLVITLIGGQGHIFGRGNQQLSPELIRLVGRDNIILVATKTKLQALNNRPLICDTGDSKLDDELSGYIRVITGYNDHVMYGVGHQESIGTKMTIQEYIDQAQQFFEHLVETASDDELFAGSYIQGHFDLAVGYAEVEALELSIDELNANIEKSLVKAYRNGELSDEDKMHVVTVWEKLKKVL</sequence>
<protein>
    <submittedName>
        <fullName evidence="1">Predicted polyphosphate-or ATP-dependent NAD kinase</fullName>
    </submittedName>
</protein>
<dbReference type="PANTHER" id="PTHR40697">
    <property type="entry name" value="ACETOIN CATABOLISM PROTEIN X"/>
    <property type="match status" value="1"/>
</dbReference>
<dbReference type="GO" id="GO:0003951">
    <property type="term" value="F:NAD+ kinase activity"/>
    <property type="evidence" value="ECO:0007669"/>
    <property type="project" value="InterPro"/>
</dbReference>
<keyword evidence="1" id="KW-0808">Transferase</keyword>
<gene>
    <name evidence="1" type="ORF">SAMN02745724_03508</name>
</gene>
<dbReference type="InterPro" id="IPR016064">
    <property type="entry name" value="NAD/diacylglycerol_kinase_sf"/>
</dbReference>
<dbReference type="GO" id="GO:0005524">
    <property type="term" value="F:ATP binding"/>
    <property type="evidence" value="ECO:0007669"/>
    <property type="project" value="UniProtKB-ARBA"/>
</dbReference>
<keyword evidence="2" id="KW-1185">Reference proteome</keyword>
<name>A0A1I1PMN5_9GAMM</name>
<dbReference type="InterPro" id="IPR002504">
    <property type="entry name" value="NADK"/>
</dbReference>
<dbReference type="InterPro" id="IPR017438">
    <property type="entry name" value="ATP-NAD_kinase_N"/>
</dbReference>
<dbReference type="SUPFAM" id="SSF111331">
    <property type="entry name" value="NAD kinase/diacylglycerol kinase-like"/>
    <property type="match status" value="1"/>
</dbReference>
<evidence type="ECO:0000313" key="1">
    <source>
        <dbReference type="EMBL" id="SFD10937.1"/>
    </source>
</evidence>
<reference evidence="1 2" key="1">
    <citation type="submission" date="2016-10" db="EMBL/GenBank/DDBJ databases">
        <authorList>
            <person name="de Groot N.N."/>
        </authorList>
    </citation>
    <scope>NUCLEOTIDE SEQUENCE [LARGE SCALE GENOMIC DNA]</scope>
    <source>
        <strain evidence="1 2">DSM 6059</strain>
    </source>
</reference>
<organism evidence="1 2">
    <name type="scientific">Pseudoalteromonas denitrificans DSM 6059</name>
    <dbReference type="NCBI Taxonomy" id="1123010"/>
    <lineage>
        <taxon>Bacteria</taxon>
        <taxon>Pseudomonadati</taxon>
        <taxon>Pseudomonadota</taxon>
        <taxon>Gammaproteobacteria</taxon>
        <taxon>Alteromonadales</taxon>
        <taxon>Pseudoalteromonadaceae</taxon>
        <taxon>Pseudoalteromonas</taxon>
    </lineage>
</organism>
<dbReference type="Pfam" id="PF08891">
    <property type="entry name" value="YfcL"/>
    <property type="match status" value="1"/>
</dbReference>
<dbReference type="Gene3D" id="3.40.50.10330">
    <property type="entry name" value="Probable inorganic polyphosphate/atp-NAD kinase, domain 1"/>
    <property type="match status" value="1"/>
</dbReference>
<dbReference type="EMBL" id="FOLO01000033">
    <property type="protein sequence ID" value="SFD10937.1"/>
    <property type="molecule type" value="Genomic_DNA"/>
</dbReference>
<dbReference type="Proteomes" id="UP000198862">
    <property type="component" value="Unassembled WGS sequence"/>
</dbReference>
<accession>A0A1I1PMN5</accession>
<dbReference type="STRING" id="1123010.SAMN02745724_03508"/>
<dbReference type="Pfam" id="PF01513">
    <property type="entry name" value="NAD_kinase"/>
    <property type="match status" value="1"/>
</dbReference>
<evidence type="ECO:0000313" key="2">
    <source>
        <dbReference type="Proteomes" id="UP000198862"/>
    </source>
</evidence>
<dbReference type="AlphaFoldDB" id="A0A1I1PMN5"/>